<evidence type="ECO:0000313" key="3">
    <source>
        <dbReference type="EMBL" id="AKU96018.1"/>
    </source>
</evidence>
<feature type="signal peptide" evidence="2">
    <location>
        <begin position="1"/>
        <end position="31"/>
    </location>
</feature>
<dbReference type="Proteomes" id="UP000064967">
    <property type="component" value="Chromosome"/>
</dbReference>
<protein>
    <recommendedName>
        <fullName evidence="5">Secreted protein</fullName>
    </recommendedName>
</protein>
<feature type="compositionally biased region" description="Acidic residues" evidence="1">
    <location>
        <begin position="76"/>
        <end position="88"/>
    </location>
</feature>
<proteinExistence type="predicted"/>
<evidence type="ECO:0000256" key="1">
    <source>
        <dbReference type="SAM" id="MobiDB-lite"/>
    </source>
</evidence>
<evidence type="ECO:0000313" key="4">
    <source>
        <dbReference type="Proteomes" id="UP000064967"/>
    </source>
</evidence>
<name>A0A0K1PR60_9BACT</name>
<keyword evidence="4" id="KW-1185">Reference proteome</keyword>
<dbReference type="PROSITE" id="PS51257">
    <property type="entry name" value="PROKAR_LIPOPROTEIN"/>
    <property type="match status" value="1"/>
</dbReference>
<sequence length="88" mass="8809">MTMPLRRAQRRAALVAIALFALALQAVLVVACTDGTTPDCSDPATPCGPLLSSDVVDGSTRSPEASADSTVADGSDASDGDLDASDEG</sequence>
<evidence type="ECO:0000256" key="2">
    <source>
        <dbReference type="SAM" id="SignalP"/>
    </source>
</evidence>
<feature type="chain" id="PRO_5005466200" description="Secreted protein" evidence="2">
    <location>
        <begin position="32"/>
        <end position="88"/>
    </location>
</feature>
<dbReference type="STRING" id="1391654.AKJ09_02682"/>
<dbReference type="EMBL" id="CP012333">
    <property type="protein sequence ID" value="AKU96018.1"/>
    <property type="molecule type" value="Genomic_DNA"/>
</dbReference>
<keyword evidence="2" id="KW-0732">Signal</keyword>
<accession>A0A0K1PR60</accession>
<evidence type="ECO:0008006" key="5">
    <source>
        <dbReference type="Google" id="ProtNLM"/>
    </source>
</evidence>
<dbReference type="AlphaFoldDB" id="A0A0K1PR60"/>
<feature type="region of interest" description="Disordered" evidence="1">
    <location>
        <begin position="35"/>
        <end position="88"/>
    </location>
</feature>
<gene>
    <name evidence="3" type="ORF">AKJ09_02682</name>
</gene>
<feature type="compositionally biased region" description="Low complexity" evidence="1">
    <location>
        <begin position="65"/>
        <end position="75"/>
    </location>
</feature>
<reference evidence="3 4" key="1">
    <citation type="submission" date="2015-08" db="EMBL/GenBank/DDBJ databases">
        <authorList>
            <person name="Babu N.S."/>
            <person name="Beckwith C.J."/>
            <person name="Beseler K.G."/>
            <person name="Brison A."/>
            <person name="Carone J.V."/>
            <person name="Caskin T.P."/>
            <person name="Diamond M."/>
            <person name="Durham M.E."/>
            <person name="Foxe J.M."/>
            <person name="Go M."/>
            <person name="Henderson B.A."/>
            <person name="Jones I.B."/>
            <person name="McGettigan J.A."/>
            <person name="Micheletti S.J."/>
            <person name="Nasrallah M.E."/>
            <person name="Ortiz D."/>
            <person name="Piller C.R."/>
            <person name="Privatt S.R."/>
            <person name="Schneider S.L."/>
            <person name="Sharp S."/>
            <person name="Smith T.C."/>
            <person name="Stanton J.D."/>
            <person name="Ullery H.E."/>
            <person name="Wilson R.J."/>
            <person name="Serrano M.G."/>
            <person name="Buck G."/>
            <person name="Lee V."/>
            <person name="Wang Y."/>
            <person name="Carvalho R."/>
            <person name="Voegtly L."/>
            <person name="Shi R."/>
            <person name="Duckworth R."/>
            <person name="Johnson A."/>
            <person name="Loviza R."/>
            <person name="Walstead R."/>
            <person name="Shah Z."/>
            <person name="Kiflezghi M."/>
            <person name="Wade K."/>
            <person name="Ball S.L."/>
            <person name="Bradley K.W."/>
            <person name="Asai D.J."/>
            <person name="Bowman C.A."/>
            <person name="Russell D.A."/>
            <person name="Pope W.H."/>
            <person name="Jacobs-Sera D."/>
            <person name="Hendrix R.W."/>
            <person name="Hatfull G.F."/>
        </authorList>
    </citation>
    <scope>NUCLEOTIDE SEQUENCE [LARGE SCALE GENOMIC DNA]</scope>
    <source>
        <strain evidence="3 4">DSM 27648</strain>
    </source>
</reference>
<organism evidence="3 4">
    <name type="scientific">Labilithrix luteola</name>
    <dbReference type="NCBI Taxonomy" id="1391654"/>
    <lineage>
        <taxon>Bacteria</taxon>
        <taxon>Pseudomonadati</taxon>
        <taxon>Myxococcota</taxon>
        <taxon>Polyangia</taxon>
        <taxon>Polyangiales</taxon>
        <taxon>Labilitrichaceae</taxon>
        <taxon>Labilithrix</taxon>
    </lineage>
</organism>
<dbReference type="KEGG" id="llu:AKJ09_02682"/>